<keyword evidence="1" id="KW-0472">Membrane</keyword>
<evidence type="ECO:0000313" key="3">
    <source>
        <dbReference type="EMBL" id="CAD2222816.1"/>
    </source>
</evidence>
<keyword evidence="1" id="KW-1133">Transmembrane helix</keyword>
<organism evidence="3 4">
    <name type="scientific">Angomonas deanei</name>
    <dbReference type="NCBI Taxonomy" id="59799"/>
    <lineage>
        <taxon>Eukaryota</taxon>
        <taxon>Discoba</taxon>
        <taxon>Euglenozoa</taxon>
        <taxon>Kinetoplastea</taxon>
        <taxon>Metakinetoplastina</taxon>
        <taxon>Trypanosomatida</taxon>
        <taxon>Trypanosomatidae</taxon>
        <taxon>Strigomonadinae</taxon>
        <taxon>Angomonas</taxon>
    </lineage>
</organism>
<proteinExistence type="predicted"/>
<dbReference type="AlphaFoldDB" id="S9UHL2"/>
<dbReference type="Gene3D" id="3.40.30.10">
    <property type="entry name" value="Glutaredoxin"/>
    <property type="match status" value="1"/>
</dbReference>
<dbReference type="PANTHER" id="PTHR12782">
    <property type="entry name" value="MICROSOMAL PROSTAGLANDIN E SYNTHASE-2"/>
    <property type="match status" value="1"/>
</dbReference>
<feature type="transmembrane region" description="Helical" evidence="1">
    <location>
        <begin position="7"/>
        <end position="27"/>
    </location>
</feature>
<dbReference type="PROSITE" id="PS51257">
    <property type="entry name" value="PROKAR_LIPOPROTEIN"/>
    <property type="match status" value="1"/>
</dbReference>
<dbReference type="SUPFAM" id="SSF47616">
    <property type="entry name" value="GST C-terminal domain-like"/>
    <property type="match status" value="1"/>
</dbReference>
<feature type="domain" description="GST N-terminal" evidence="2">
    <location>
        <begin position="84"/>
        <end position="158"/>
    </location>
</feature>
<dbReference type="Gene3D" id="1.20.1050.10">
    <property type="match status" value="1"/>
</dbReference>
<evidence type="ECO:0000259" key="2">
    <source>
        <dbReference type="Pfam" id="PF13417"/>
    </source>
</evidence>
<sequence>MKHFTRNVLIGGGIGCGCLVGGSYFFYANYNNKKNTQNAVPKLSGEEYNKLQDASLLKEALHPSHAPWKKSDKPRDNDFDMRFYRLLGCPYCAKVESVLKYYKLPYEERIINPLNGAGLPDPRYDLAPQIELHSPPEKEPVKSVFLVDSSYIIEKLAQPLGYQKDIEQSKDTTTVISSTRQWITSHFHSASFVLTNSTLRNAYYSYDIVTPTQYQGSLFYKLVGCAALFSIANLKLKGKVQNDGNELMKEYFHAHQKEAYPSDALQWLTEELNVFTNQIKKKNKDGAIFHGGATPDIADIEMFGVTRVIDRHPVLGKAARQGDFGAWQEAMQKFYD</sequence>
<keyword evidence="4" id="KW-1185">Reference proteome</keyword>
<dbReference type="EMBL" id="LR877172">
    <property type="protein sequence ID" value="CAD2222816.1"/>
    <property type="molecule type" value="Genomic_DNA"/>
</dbReference>
<name>S9UHL2_9TRYP</name>
<dbReference type="InterPro" id="IPR036282">
    <property type="entry name" value="Glutathione-S-Trfase_C_sf"/>
</dbReference>
<accession>S9UHL2</accession>
<dbReference type="Proteomes" id="UP000515908">
    <property type="component" value="Chromosome 28"/>
</dbReference>
<dbReference type="OrthoDB" id="423541at2759"/>
<keyword evidence="1" id="KW-0812">Transmembrane</keyword>
<dbReference type="PANTHER" id="PTHR12782:SF5">
    <property type="entry name" value="PROSTAGLANDIN E SYNTHASE 2"/>
    <property type="match status" value="1"/>
</dbReference>
<dbReference type="Pfam" id="PF13417">
    <property type="entry name" value="GST_N_3"/>
    <property type="match status" value="1"/>
</dbReference>
<dbReference type="VEuPathDB" id="TriTrypDB:ADEAN_001036700"/>
<dbReference type="SUPFAM" id="SSF52833">
    <property type="entry name" value="Thioredoxin-like"/>
    <property type="match status" value="1"/>
</dbReference>
<dbReference type="GO" id="GO:0005739">
    <property type="term" value="C:mitochondrion"/>
    <property type="evidence" value="ECO:0007669"/>
    <property type="project" value="TreeGrafter"/>
</dbReference>
<dbReference type="InterPro" id="IPR036249">
    <property type="entry name" value="Thioredoxin-like_sf"/>
</dbReference>
<protein>
    <recommendedName>
        <fullName evidence="2">GST N-terminal domain-containing protein</fullName>
    </recommendedName>
</protein>
<evidence type="ECO:0000256" key="1">
    <source>
        <dbReference type="SAM" id="Phobius"/>
    </source>
</evidence>
<dbReference type="InterPro" id="IPR004045">
    <property type="entry name" value="Glutathione_S-Trfase_N"/>
</dbReference>
<reference evidence="3 4" key="1">
    <citation type="submission" date="2020-08" db="EMBL/GenBank/DDBJ databases">
        <authorList>
            <person name="Newling K."/>
            <person name="Davey J."/>
            <person name="Forrester S."/>
        </authorList>
    </citation>
    <scope>NUCLEOTIDE SEQUENCE [LARGE SCALE GENOMIC DNA]</scope>
    <source>
        <strain evidence="4">Crithidia deanei Carvalho (ATCC PRA-265)</strain>
    </source>
</reference>
<gene>
    <name evidence="3" type="ORF">ADEAN_001036700</name>
</gene>
<evidence type="ECO:0000313" key="4">
    <source>
        <dbReference type="Proteomes" id="UP000515908"/>
    </source>
</evidence>